<reference evidence="2 5" key="1">
    <citation type="submission" date="2015-07" db="EMBL/GenBank/DDBJ databases">
        <title>Comparative genome sequencing reveals within-host evolution of Neisseria meningitidis during.</title>
        <authorList>
            <person name="Klughammer J."/>
            <person name="Dittrich M."/>
            <person name="Mueller T."/>
            <person name="Blom J."/>
            <person name="Goesmann A."/>
            <person name="Vogel U."/>
            <person name="Frosch M."/>
            <person name="Bock C."/>
            <person name="Schoen C."/>
        </authorList>
    </citation>
    <scope>NUCLEOTIDE SEQUENCE [LARGE SCALE GENOMIC DNA]</scope>
    <source>
        <strain evidence="2 5">DE8555</strain>
    </source>
</reference>
<protein>
    <submittedName>
        <fullName evidence="3">Uncharacterized protein</fullName>
    </submittedName>
</protein>
<evidence type="ECO:0000256" key="1">
    <source>
        <dbReference type="SAM" id="MobiDB-lite"/>
    </source>
</evidence>
<evidence type="ECO:0000313" key="4">
    <source>
        <dbReference type="Proteomes" id="UP000069876"/>
    </source>
</evidence>
<reference evidence="3 4" key="2">
    <citation type="submission" date="2016-02" db="EMBL/GenBank/DDBJ databases">
        <authorList>
            <consortium name="Pathogen Informatics"/>
        </authorList>
    </citation>
    <scope>NUCLEOTIDE SEQUENCE [LARGE SCALE GENOMIC DNA]</scope>
    <source>
        <strain evidence="3 4">2842STDY5881531</strain>
    </source>
</reference>
<sequence length="99" mass="10098">MPPAVKSGVMSCGRKAESSRAAGTKTGLLEKEPFAIDQTIGNSRSADTPVTRLALGAKSSPTTPAVFFAAALVIRATSSKTAVMSSGRVNSEANAIKES</sequence>
<dbReference type="EMBL" id="CP012393">
    <property type="protein sequence ID" value="ANW91220.1"/>
    <property type="molecule type" value="Genomic_DNA"/>
</dbReference>
<organism evidence="3 4">
    <name type="scientific">Neisseria meningitidis</name>
    <dbReference type="NCBI Taxonomy" id="487"/>
    <lineage>
        <taxon>Bacteria</taxon>
        <taxon>Pseudomonadati</taxon>
        <taxon>Pseudomonadota</taxon>
        <taxon>Betaproteobacteria</taxon>
        <taxon>Neisseriales</taxon>
        <taxon>Neisseriaceae</taxon>
        <taxon>Neisseria</taxon>
    </lineage>
</organism>
<evidence type="ECO:0000313" key="5">
    <source>
        <dbReference type="Proteomes" id="UP000092966"/>
    </source>
</evidence>
<evidence type="ECO:0000313" key="3">
    <source>
        <dbReference type="EMBL" id="CWT66290.1"/>
    </source>
</evidence>
<feature type="region of interest" description="Disordered" evidence="1">
    <location>
        <begin position="1"/>
        <end position="26"/>
    </location>
</feature>
<dbReference type="Proteomes" id="UP000069876">
    <property type="component" value="Unassembled WGS sequence"/>
</dbReference>
<name>A0AAD2QEK0_NEIME</name>
<dbReference type="AlphaFoldDB" id="A0AAD2QEK0"/>
<dbReference type="EMBL" id="FFEF01000001">
    <property type="protein sequence ID" value="CWT66290.1"/>
    <property type="molecule type" value="Genomic_DNA"/>
</dbReference>
<evidence type="ECO:0000313" key="2">
    <source>
        <dbReference type="EMBL" id="ANW91220.1"/>
    </source>
</evidence>
<dbReference type="Proteomes" id="UP000092966">
    <property type="component" value="Chromosome"/>
</dbReference>
<gene>
    <name evidence="2" type="ORF">DE8555_0655</name>
    <name evidence="3" type="ORF">ERS514851_00066</name>
</gene>
<proteinExistence type="predicted"/>
<accession>A0AAD2QEK0</accession>